<reference evidence="9 10" key="1">
    <citation type="submission" date="2020-08" db="EMBL/GenBank/DDBJ databases">
        <title>Plant Genome Project.</title>
        <authorList>
            <person name="Zhang R.-G."/>
        </authorList>
    </citation>
    <scope>NUCLEOTIDE SEQUENCE [LARGE SCALE GENOMIC DNA]</scope>
    <source>
        <tissue evidence="9">Rhizome</tissue>
    </source>
</reference>
<feature type="transmembrane region" description="Helical" evidence="7">
    <location>
        <begin position="12"/>
        <end position="36"/>
    </location>
</feature>
<feature type="region of interest" description="Disordered" evidence="6">
    <location>
        <begin position="616"/>
        <end position="678"/>
    </location>
</feature>
<dbReference type="PROSITE" id="PS51775">
    <property type="entry name" value="GTD_BINDING"/>
    <property type="match status" value="1"/>
</dbReference>
<evidence type="ECO:0000256" key="7">
    <source>
        <dbReference type="SAM" id="Phobius"/>
    </source>
</evidence>
<sequence>MEACQGIHHRWTLRGLVASFVDLALVYLFLCAAAFAFFVSKALSFVGLSAPCSCDLVLIERRPQRQRQRREQQPTLGCLQRFLLDYPAGKIGGVFDSVCTGESRASRVGRCDNFRLVNRTGEDRGGASDGGGMLEMDRGEESCSSVSQPRARDSKNLRLLNNHNHLADRGESSNYRDKDFADVKGNAVLRQERSPNVLKRWRLQKKNISIKSASLSDLPSSAEVGRKGEMTIVTPLCTNDPLPLVQSIANAIPGTNYFFTGDQNAMAEEVSSTNALQTTAKVLSNGIGRFCDEDKNECDVTRELRQALKEERYARAALYQDLEKERSAAASAADEAMAMILRLQKEKSAIQMEARQYGTMAEEKSAYDEEEMKILKDIIVRQEREKYALQKEVEAYQQMLVSAAGAKQILGSDSSSAVELIDNKTGTSIGSFDDTELMLKTVYESIKKNERFHGEVQRDEIEFLVASGQKSFAELAKEPTMTEELQHSSNVGNQCNAEEQLSDFPIDTNDCHVQEKGMLTIENILPSIQSHESSYGNGSSSPRLIEAQYNVFHAPSIYLSDTEDKTQDRKSEVGVSLNDLCIRKSLRADEVGSISSQVDTEASVLDVHVIDDEIDMNREGNMGQLNTPQVVLSRSHRSVPKESSSESNRSGVPKESSSESKVHCSTENLNTSLNPLDTNIHRRSSDVITVCHSVDVAGNRVPLLDMRRISMPVINNERCKLENEVEFLRKKLKVIQEGRENCNFSAEKKEKETRNLQRLEEIACQLQEIRKATEF</sequence>
<dbReference type="GO" id="GO:0016020">
    <property type="term" value="C:membrane"/>
    <property type="evidence" value="ECO:0007669"/>
    <property type="project" value="UniProtKB-SubCell"/>
</dbReference>
<evidence type="ECO:0000256" key="5">
    <source>
        <dbReference type="SAM" id="Coils"/>
    </source>
</evidence>
<gene>
    <name evidence="9" type="ORF">ZIOFF_029748</name>
</gene>
<evidence type="ECO:0000256" key="6">
    <source>
        <dbReference type="SAM" id="MobiDB-lite"/>
    </source>
</evidence>
<evidence type="ECO:0000256" key="4">
    <source>
        <dbReference type="ARBA" id="ARBA00023136"/>
    </source>
</evidence>
<keyword evidence="2 7" id="KW-0812">Transmembrane</keyword>
<feature type="region of interest" description="Disordered" evidence="6">
    <location>
        <begin position="122"/>
        <end position="152"/>
    </location>
</feature>
<comment type="caution">
    <text evidence="9">The sequence shown here is derived from an EMBL/GenBank/DDBJ whole genome shotgun (WGS) entry which is preliminary data.</text>
</comment>
<name>A0A8J5GX39_ZINOF</name>
<feature type="compositionally biased region" description="Polar residues" evidence="6">
    <location>
        <begin position="623"/>
        <end position="632"/>
    </location>
</feature>
<feature type="domain" description="GTD-binding" evidence="8">
    <location>
        <begin position="299"/>
        <end position="397"/>
    </location>
</feature>
<dbReference type="EMBL" id="JACMSC010000008">
    <property type="protein sequence ID" value="KAG6511671.1"/>
    <property type="molecule type" value="Genomic_DNA"/>
</dbReference>
<feature type="coiled-coil region" evidence="5">
    <location>
        <begin position="291"/>
        <end position="339"/>
    </location>
</feature>
<evidence type="ECO:0000313" key="9">
    <source>
        <dbReference type="EMBL" id="KAG6511671.1"/>
    </source>
</evidence>
<keyword evidence="10" id="KW-1185">Reference proteome</keyword>
<dbReference type="Pfam" id="PF04576">
    <property type="entry name" value="Zein-binding"/>
    <property type="match status" value="1"/>
</dbReference>
<dbReference type="InterPro" id="IPR007656">
    <property type="entry name" value="GTD-bd"/>
</dbReference>
<proteinExistence type="predicted"/>
<dbReference type="Proteomes" id="UP000734854">
    <property type="component" value="Unassembled WGS sequence"/>
</dbReference>
<keyword evidence="3 7" id="KW-1133">Transmembrane helix</keyword>
<organism evidence="9 10">
    <name type="scientific">Zingiber officinale</name>
    <name type="common">Ginger</name>
    <name type="synonym">Amomum zingiber</name>
    <dbReference type="NCBI Taxonomy" id="94328"/>
    <lineage>
        <taxon>Eukaryota</taxon>
        <taxon>Viridiplantae</taxon>
        <taxon>Streptophyta</taxon>
        <taxon>Embryophyta</taxon>
        <taxon>Tracheophyta</taxon>
        <taxon>Spermatophyta</taxon>
        <taxon>Magnoliopsida</taxon>
        <taxon>Liliopsida</taxon>
        <taxon>Zingiberales</taxon>
        <taxon>Zingiberaceae</taxon>
        <taxon>Zingiber</taxon>
    </lineage>
</organism>
<evidence type="ECO:0000256" key="1">
    <source>
        <dbReference type="ARBA" id="ARBA00004370"/>
    </source>
</evidence>
<protein>
    <recommendedName>
        <fullName evidence="8">GTD-binding domain-containing protein</fullName>
    </recommendedName>
</protein>
<evidence type="ECO:0000256" key="3">
    <source>
        <dbReference type="ARBA" id="ARBA00022989"/>
    </source>
</evidence>
<comment type="subcellular location">
    <subcellularLocation>
        <location evidence="1">Membrane</location>
    </subcellularLocation>
</comment>
<keyword evidence="5" id="KW-0175">Coiled coil</keyword>
<evidence type="ECO:0000259" key="8">
    <source>
        <dbReference type="PROSITE" id="PS51775"/>
    </source>
</evidence>
<evidence type="ECO:0000313" key="10">
    <source>
        <dbReference type="Proteomes" id="UP000734854"/>
    </source>
</evidence>
<accession>A0A8J5GX39</accession>
<keyword evidence="4 7" id="KW-0472">Membrane</keyword>
<dbReference type="PANTHER" id="PTHR31422">
    <property type="entry name" value="BNAANNG28530D PROTEIN"/>
    <property type="match status" value="1"/>
</dbReference>
<dbReference type="GO" id="GO:0080115">
    <property type="term" value="F:myosin XI tail binding"/>
    <property type="evidence" value="ECO:0007669"/>
    <property type="project" value="UniProtKB-ARBA"/>
</dbReference>
<evidence type="ECO:0000256" key="2">
    <source>
        <dbReference type="ARBA" id="ARBA00022692"/>
    </source>
</evidence>
<dbReference type="AlphaFoldDB" id="A0A8J5GX39"/>
<dbReference type="PANTHER" id="PTHR31422:SF3">
    <property type="entry name" value="GTD-BINDING DOMAIN-CONTAINING PROTEIN"/>
    <property type="match status" value="1"/>
</dbReference>
<dbReference type="OrthoDB" id="661576at2759"/>
<feature type="compositionally biased region" description="Polar residues" evidence="6">
    <location>
        <begin position="665"/>
        <end position="677"/>
    </location>
</feature>